<dbReference type="GO" id="GO:0003677">
    <property type="term" value="F:DNA binding"/>
    <property type="evidence" value="ECO:0007669"/>
    <property type="project" value="UniProtKB-KW"/>
</dbReference>
<keyword evidence="1" id="KW-0805">Transcription regulation</keyword>
<reference evidence="5 6" key="1">
    <citation type="submission" date="2020-03" db="EMBL/GenBank/DDBJ databases">
        <title>Soil Listeria distribution.</title>
        <authorList>
            <person name="Liao J."/>
            <person name="Wiedmann M."/>
        </authorList>
    </citation>
    <scope>NUCLEOTIDE SEQUENCE [LARGE SCALE GENOMIC DNA]</scope>
    <source>
        <strain evidence="5 6">FSL L7-1645</strain>
    </source>
</reference>
<proteinExistence type="predicted"/>
<dbReference type="InterPro" id="IPR028978">
    <property type="entry name" value="Chorismate_lyase_/UTRA_dom_sf"/>
</dbReference>
<dbReference type="PRINTS" id="PR00035">
    <property type="entry name" value="HTHGNTR"/>
</dbReference>
<accession>A0A841YCV8</accession>
<evidence type="ECO:0000256" key="3">
    <source>
        <dbReference type="ARBA" id="ARBA00023163"/>
    </source>
</evidence>
<dbReference type="AlphaFoldDB" id="A0A841YCV8"/>
<dbReference type="SMART" id="SM00345">
    <property type="entry name" value="HTH_GNTR"/>
    <property type="match status" value="1"/>
</dbReference>
<dbReference type="SMART" id="SM00866">
    <property type="entry name" value="UTRA"/>
    <property type="match status" value="1"/>
</dbReference>
<dbReference type="PROSITE" id="PS50949">
    <property type="entry name" value="HTH_GNTR"/>
    <property type="match status" value="1"/>
</dbReference>
<comment type="caution">
    <text evidence="5">The sequence shown here is derived from an EMBL/GenBank/DDBJ whole genome shotgun (WGS) entry which is preliminary data.</text>
</comment>
<gene>
    <name evidence="5" type="ORF">HB844_03940</name>
</gene>
<dbReference type="InterPro" id="IPR000524">
    <property type="entry name" value="Tscrpt_reg_HTH_GntR"/>
</dbReference>
<dbReference type="SUPFAM" id="SSF46785">
    <property type="entry name" value="Winged helix' DNA-binding domain"/>
    <property type="match status" value="1"/>
</dbReference>
<dbReference type="Gene3D" id="3.40.1410.10">
    <property type="entry name" value="Chorismate lyase-like"/>
    <property type="match status" value="1"/>
</dbReference>
<dbReference type="SUPFAM" id="SSF64288">
    <property type="entry name" value="Chorismate lyase-like"/>
    <property type="match status" value="1"/>
</dbReference>
<evidence type="ECO:0000259" key="4">
    <source>
        <dbReference type="PROSITE" id="PS50949"/>
    </source>
</evidence>
<evidence type="ECO:0000313" key="5">
    <source>
        <dbReference type="EMBL" id="MBC1398018.1"/>
    </source>
</evidence>
<dbReference type="InterPro" id="IPR011663">
    <property type="entry name" value="UTRA"/>
</dbReference>
<dbReference type="InterPro" id="IPR036388">
    <property type="entry name" value="WH-like_DNA-bd_sf"/>
</dbReference>
<evidence type="ECO:0000256" key="2">
    <source>
        <dbReference type="ARBA" id="ARBA00023125"/>
    </source>
</evidence>
<feature type="domain" description="HTH gntR-type" evidence="4">
    <location>
        <begin position="6"/>
        <end position="74"/>
    </location>
</feature>
<protein>
    <submittedName>
        <fullName evidence="5">GntR family transcriptional regulator</fullName>
    </submittedName>
</protein>
<dbReference type="PANTHER" id="PTHR44846">
    <property type="entry name" value="MANNOSYL-D-GLYCERATE TRANSPORT/METABOLISM SYSTEM REPRESSOR MNGR-RELATED"/>
    <property type="match status" value="1"/>
</dbReference>
<keyword evidence="2" id="KW-0238">DNA-binding</keyword>
<dbReference type="Proteomes" id="UP000571128">
    <property type="component" value="Unassembled WGS sequence"/>
</dbReference>
<dbReference type="Pfam" id="PF07702">
    <property type="entry name" value="UTRA"/>
    <property type="match status" value="1"/>
</dbReference>
<dbReference type="InterPro" id="IPR036390">
    <property type="entry name" value="WH_DNA-bd_sf"/>
</dbReference>
<dbReference type="Gene3D" id="1.10.10.10">
    <property type="entry name" value="Winged helix-like DNA-binding domain superfamily/Winged helix DNA-binding domain"/>
    <property type="match status" value="1"/>
</dbReference>
<dbReference type="PANTHER" id="PTHR44846:SF17">
    <property type="entry name" value="GNTR-FAMILY TRANSCRIPTIONAL REGULATOR"/>
    <property type="match status" value="1"/>
</dbReference>
<dbReference type="GO" id="GO:0045892">
    <property type="term" value="P:negative regulation of DNA-templated transcription"/>
    <property type="evidence" value="ECO:0007669"/>
    <property type="project" value="TreeGrafter"/>
</dbReference>
<evidence type="ECO:0000256" key="1">
    <source>
        <dbReference type="ARBA" id="ARBA00023015"/>
    </source>
</evidence>
<dbReference type="RefSeq" id="WP_007543669.1">
    <property type="nucleotide sequence ID" value="NZ_JAARPY010000003.1"/>
</dbReference>
<dbReference type="InterPro" id="IPR050679">
    <property type="entry name" value="Bact_HTH_transcr_reg"/>
</dbReference>
<organism evidence="5 6">
    <name type="scientific">Listeria fleischmannii</name>
    <dbReference type="NCBI Taxonomy" id="1069827"/>
    <lineage>
        <taxon>Bacteria</taxon>
        <taxon>Bacillati</taxon>
        <taxon>Bacillota</taxon>
        <taxon>Bacilli</taxon>
        <taxon>Bacillales</taxon>
        <taxon>Listeriaceae</taxon>
        <taxon>Listeria</taxon>
    </lineage>
</organism>
<dbReference type="EMBL" id="JAARPY010000003">
    <property type="protein sequence ID" value="MBC1398018.1"/>
    <property type="molecule type" value="Genomic_DNA"/>
</dbReference>
<dbReference type="GO" id="GO:0003700">
    <property type="term" value="F:DNA-binding transcription factor activity"/>
    <property type="evidence" value="ECO:0007669"/>
    <property type="project" value="InterPro"/>
</dbReference>
<sequence length="243" mass="28103">MEFKDVSPSSQSEEQLRFLVQEKIAEGETDIPSERALESALGISRTTLRRSLDVLEKEAVVQKRNRKGMRINAKQTINILKMNSMSSQLPGKQTISVVSNEVVNGDAEASSFLKLDATQPLFKLVRLREVSGRPFSFEISYLNIRRFKEIETIDFNNKSLYQILEERYNTKPTYGREELRFKPACEMLASHLKVPLDTPLFEVVSKAFEEHDEPIEYSKQYLIGDQIKYKINAQHIFDYLEDE</sequence>
<dbReference type="Pfam" id="PF00392">
    <property type="entry name" value="GntR"/>
    <property type="match status" value="1"/>
</dbReference>
<keyword evidence="3" id="KW-0804">Transcription</keyword>
<name>A0A841YCV8_9LIST</name>
<evidence type="ECO:0000313" key="6">
    <source>
        <dbReference type="Proteomes" id="UP000571128"/>
    </source>
</evidence>